<name>A0A5B7DLL4_PORTR</name>
<feature type="region of interest" description="Disordered" evidence="1">
    <location>
        <begin position="70"/>
        <end position="92"/>
    </location>
</feature>
<evidence type="ECO:0000256" key="1">
    <source>
        <dbReference type="SAM" id="MobiDB-lite"/>
    </source>
</evidence>
<accession>A0A5B7DLL4</accession>
<gene>
    <name evidence="2" type="ORF">E2C01_015350</name>
</gene>
<dbReference type="Proteomes" id="UP000324222">
    <property type="component" value="Unassembled WGS sequence"/>
</dbReference>
<evidence type="ECO:0000313" key="2">
    <source>
        <dbReference type="EMBL" id="MPC22338.1"/>
    </source>
</evidence>
<proteinExistence type="predicted"/>
<sequence>MGEEEEEEEKEEEEQKEENKEGYLSVIDGPIYKTTNEKRRQETHGCQFLVCNISSSGRPQRWPCKHISAPPTRFTPLASQPDSPVTPPVVTL</sequence>
<dbReference type="EMBL" id="VSRR010001076">
    <property type="protein sequence ID" value="MPC22338.1"/>
    <property type="molecule type" value="Genomic_DNA"/>
</dbReference>
<dbReference type="AlphaFoldDB" id="A0A5B7DLL4"/>
<reference evidence="2 3" key="1">
    <citation type="submission" date="2019-05" db="EMBL/GenBank/DDBJ databases">
        <title>Another draft genome of Portunus trituberculatus and its Hox gene families provides insights of decapod evolution.</title>
        <authorList>
            <person name="Jeong J.-H."/>
            <person name="Song I."/>
            <person name="Kim S."/>
            <person name="Choi T."/>
            <person name="Kim D."/>
            <person name="Ryu S."/>
            <person name="Kim W."/>
        </authorList>
    </citation>
    <scope>NUCLEOTIDE SEQUENCE [LARGE SCALE GENOMIC DNA]</scope>
    <source>
        <tissue evidence="2">Muscle</tissue>
    </source>
</reference>
<keyword evidence="3" id="KW-1185">Reference proteome</keyword>
<feature type="compositionally biased region" description="Acidic residues" evidence="1">
    <location>
        <begin position="1"/>
        <end position="16"/>
    </location>
</feature>
<evidence type="ECO:0000313" key="3">
    <source>
        <dbReference type="Proteomes" id="UP000324222"/>
    </source>
</evidence>
<organism evidence="2 3">
    <name type="scientific">Portunus trituberculatus</name>
    <name type="common">Swimming crab</name>
    <name type="synonym">Neptunus trituberculatus</name>
    <dbReference type="NCBI Taxonomy" id="210409"/>
    <lineage>
        <taxon>Eukaryota</taxon>
        <taxon>Metazoa</taxon>
        <taxon>Ecdysozoa</taxon>
        <taxon>Arthropoda</taxon>
        <taxon>Crustacea</taxon>
        <taxon>Multicrustacea</taxon>
        <taxon>Malacostraca</taxon>
        <taxon>Eumalacostraca</taxon>
        <taxon>Eucarida</taxon>
        <taxon>Decapoda</taxon>
        <taxon>Pleocyemata</taxon>
        <taxon>Brachyura</taxon>
        <taxon>Eubrachyura</taxon>
        <taxon>Portunoidea</taxon>
        <taxon>Portunidae</taxon>
        <taxon>Portuninae</taxon>
        <taxon>Portunus</taxon>
    </lineage>
</organism>
<feature type="region of interest" description="Disordered" evidence="1">
    <location>
        <begin position="1"/>
        <end position="30"/>
    </location>
</feature>
<protein>
    <submittedName>
        <fullName evidence="2">Uncharacterized protein</fullName>
    </submittedName>
</protein>
<comment type="caution">
    <text evidence="2">The sequence shown here is derived from an EMBL/GenBank/DDBJ whole genome shotgun (WGS) entry which is preliminary data.</text>
</comment>